<dbReference type="Pfam" id="PF00015">
    <property type="entry name" value="MCPsignal"/>
    <property type="match status" value="1"/>
</dbReference>
<keyword evidence="4" id="KW-0472">Membrane</keyword>
<evidence type="ECO:0000256" key="3">
    <source>
        <dbReference type="ARBA" id="ARBA00022989"/>
    </source>
</evidence>
<name>A0A1M2URT1_MARNT</name>
<dbReference type="GO" id="GO:0016020">
    <property type="term" value="C:membrane"/>
    <property type="evidence" value="ECO:0007669"/>
    <property type="project" value="UniProtKB-SubCell"/>
</dbReference>
<dbReference type="SMART" id="SM00283">
    <property type="entry name" value="MA"/>
    <property type="match status" value="1"/>
</dbReference>
<sequence>MGEQLKELTESSGFAVRTFNNIVSITREQNEKSHATIVNFQVMVNDLKRISKHTVETADRSGDVCEFAQQGENKVREIAGVVSDFRETALQSQSIFQEVQSHLTEIGDILSIIEGISVQTNLLALNAAIEAARAGESGRGFAVVAEEVRQLAFRSGEATDRVRSIVVSTDAAVQRLKAGVNQTATQATEADQCARETCDVLQSIVTLAHSMSEQTYGISQLAESQLSLSNQVFNQGAELGEIADMLGSKVSECYTSLETLGSQATTLRDQLDKA</sequence>
<dbReference type="Gene3D" id="1.10.287.950">
    <property type="entry name" value="Methyl-accepting chemotaxis protein"/>
    <property type="match status" value="1"/>
</dbReference>
<dbReference type="PROSITE" id="PS50111">
    <property type="entry name" value="CHEMOTAXIS_TRANSDUC_2"/>
    <property type="match status" value="1"/>
</dbReference>
<dbReference type="PANTHER" id="PTHR32089:SF112">
    <property type="entry name" value="LYSOZYME-LIKE PROTEIN-RELATED"/>
    <property type="match status" value="1"/>
</dbReference>
<evidence type="ECO:0000256" key="2">
    <source>
        <dbReference type="ARBA" id="ARBA00022692"/>
    </source>
</evidence>
<dbReference type="AlphaFoldDB" id="A0A1M2URT1"/>
<dbReference type="InterPro" id="IPR004089">
    <property type="entry name" value="MCPsignal_dom"/>
</dbReference>
<protein>
    <recommendedName>
        <fullName evidence="7">Methyl-accepting transducer domain-containing protein</fullName>
    </recommendedName>
</protein>
<dbReference type="GO" id="GO:0007165">
    <property type="term" value="P:signal transduction"/>
    <property type="evidence" value="ECO:0007669"/>
    <property type="project" value="UniProtKB-KW"/>
</dbReference>
<feature type="domain" description="Methyl-accepting transducer" evidence="7">
    <location>
        <begin position="4"/>
        <end position="240"/>
    </location>
</feature>
<evidence type="ECO:0000256" key="1">
    <source>
        <dbReference type="ARBA" id="ARBA00004370"/>
    </source>
</evidence>
<evidence type="ECO:0000259" key="7">
    <source>
        <dbReference type="PROSITE" id="PS50111"/>
    </source>
</evidence>
<evidence type="ECO:0000256" key="4">
    <source>
        <dbReference type="ARBA" id="ARBA00023136"/>
    </source>
</evidence>
<dbReference type="SUPFAM" id="SSF58104">
    <property type="entry name" value="Methyl-accepting chemotaxis protein (MCP) signaling domain"/>
    <property type="match status" value="1"/>
</dbReference>
<dbReference type="Proteomes" id="UP000183986">
    <property type="component" value="Unassembled WGS sequence"/>
</dbReference>
<dbReference type="EMBL" id="MPKY01000004">
    <property type="protein sequence ID" value="OJS98064.1"/>
    <property type="molecule type" value="Genomic_DNA"/>
</dbReference>
<gene>
    <name evidence="8" type="ORF">BEE62_17315</name>
</gene>
<dbReference type="PANTHER" id="PTHR32089">
    <property type="entry name" value="METHYL-ACCEPTING CHEMOTAXIS PROTEIN MCPB"/>
    <property type="match status" value="1"/>
</dbReference>
<keyword evidence="3" id="KW-1133">Transmembrane helix</keyword>
<dbReference type="GO" id="GO:0006935">
    <property type="term" value="P:chemotaxis"/>
    <property type="evidence" value="ECO:0007669"/>
    <property type="project" value="UniProtKB-ARBA"/>
</dbReference>
<evidence type="ECO:0000256" key="6">
    <source>
        <dbReference type="PROSITE-ProRule" id="PRU00284"/>
    </source>
</evidence>
<keyword evidence="5 6" id="KW-0807">Transducer</keyword>
<evidence type="ECO:0000256" key="5">
    <source>
        <dbReference type="ARBA" id="ARBA00023224"/>
    </source>
</evidence>
<evidence type="ECO:0000313" key="9">
    <source>
        <dbReference type="Proteomes" id="UP000183986"/>
    </source>
</evidence>
<keyword evidence="2" id="KW-0812">Transmembrane</keyword>
<proteinExistence type="predicted"/>
<keyword evidence="9" id="KW-1185">Reference proteome</keyword>
<organism evidence="8 9">
    <name type="scientific">Marinobacter nauticus</name>
    <name type="common">Marinobacter hydrocarbonoclasticus</name>
    <name type="synonym">Marinobacter aquaeolei</name>
    <dbReference type="NCBI Taxonomy" id="2743"/>
    <lineage>
        <taxon>Bacteria</taxon>
        <taxon>Pseudomonadati</taxon>
        <taxon>Pseudomonadota</taxon>
        <taxon>Gammaproteobacteria</taxon>
        <taxon>Pseudomonadales</taxon>
        <taxon>Marinobacteraceae</taxon>
        <taxon>Marinobacter</taxon>
    </lineage>
</organism>
<evidence type="ECO:0000313" key="8">
    <source>
        <dbReference type="EMBL" id="OJS98064.1"/>
    </source>
</evidence>
<accession>A0A1M2URT1</accession>
<comment type="subcellular location">
    <subcellularLocation>
        <location evidence="1">Membrane</location>
    </subcellularLocation>
</comment>
<comment type="caution">
    <text evidence="8">The sequence shown here is derived from an EMBL/GenBank/DDBJ whole genome shotgun (WGS) entry which is preliminary data.</text>
</comment>
<reference evidence="8" key="1">
    <citation type="submission" date="2016-11" db="EMBL/GenBank/DDBJ databases">
        <title>Draft Genome Sequence of Marinobacter hydrocarbonoclasticus strain STW2, a polyaromatic aromatic hydrocarbon degrading and denitrifying bacterium from rhizosphere of Seagrass Enhalus acodoides.</title>
        <authorList>
            <person name="Ling J."/>
            <person name="Dong J."/>
        </authorList>
    </citation>
    <scope>NUCLEOTIDE SEQUENCE [LARGE SCALE GENOMIC DNA]</scope>
    <source>
        <strain evidence="8">STW2</strain>
    </source>
</reference>
<dbReference type="OrthoDB" id="9808588at2"/>